<evidence type="ECO:0000313" key="7">
    <source>
        <dbReference type="EMBL" id="RRG24792.1"/>
    </source>
</evidence>
<dbReference type="OrthoDB" id="9811827at2"/>
<evidence type="ECO:0000259" key="6">
    <source>
        <dbReference type="Pfam" id="PF04085"/>
    </source>
</evidence>
<dbReference type="InterPro" id="IPR007221">
    <property type="entry name" value="MreC"/>
</dbReference>
<accession>A0A425Y8Y2</accession>
<dbReference type="PANTHER" id="PTHR34138">
    <property type="entry name" value="CELL SHAPE-DETERMINING PROTEIN MREC"/>
    <property type="match status" value="1"/>
</dbReference>
<keyword evidence="5" id="KW-1133">Transmembrane helix</keyword>
<feature type="transmembrane region" description="Helical" evidence="5">
    <location>
        <begin position="7"/>
        <end position="29"/>
    </location>
</feature>
<dbReference type="GO" id="GO:0005886">
    <property type="term" value="C:plasma membrane"/>
    <property type="evidence" value="ECO:0007669"/>
    <property type="project" value="TreeGrafter"/>
</dbReference>
<gene>
    <name evidence="7" type="ORF">DWB61_01930</name>
</gene>
<evidence type="ECO:0000256" key="5">
    <source>
        <dbReference type="SAM" id="Phobius"/>
    </source>
</evidence>
<dbReference type="InterPro" id="IPR055342">
    <property type="entry name" value="MreC_beta-barrel_core"/>
</dbReference>
<dbReference type="Gene3D" id="2.40.10.340">
    <property type="entry name" value="Rod shape-determining protein MreC, domain 1"/>
    <property type="match status" value="1"/>
</dbReference>
<keyword evidence="5" id="KW-0812">Transmembrane</keyword>
<evidence type="ECO:0000256" key="3">
    <source>
        <dbReference type="ARBA" id="ARBA00022960"/>
    </source>
</evidence>
<dbReference type="AlphaFoldDB" id="A0A425Y8Y2"/>
<comment type="similarity">
    <text evidence="1">Belongs to the MreC family.</text>
</comment>
<evidence type="ECO:0000256" key="1">
    <source>
        <dbReference type="ARBA" id="ARBA00009369"/>
    </source>
</evidence>
<name>A0A425Y8Y2_9BACT</name>
<keyword evidence="5" id="KW-0472">Membrane</keyword>
<evidence type="ECO:0000256" key="4">
    <source>
        <dbReference type="ARBA" id="ARBA00032089"/>
    </source>
</evidence>
<evidence type="ECO:0000256" key="2">
    <source>
        <dbReference type="ARBA" id="ARBA00013855"/>
    </source>
</evidence>
<dbReference type="Gene3D" id="2.40.10.350">
    <property type="entry name" value="Rod shape-determining protein MreC, domain 2"/>
    <property type="match status" value="1"/>
</dbReference>
<proteinExistence type="inferred from homology"/>
<keyword evidence="3" id="KW-0133">Cell shape</keyword>
<dbReference type="PANTHER" id="PTHR34138:SF1">
    <property type="entry name" value="CELL SHAPE-DETERMINING PROTEIN MREC"/>
    <property type="match status" value="1"/>
</dbReference>
<sequence length="275" mass="31319">MKNLLQVIVRFHFTILFLIIELVCFLLIVNNNNYHKTVFLNSNNAISGGIYNKVNSFSDYVRLTKINDKLSNENTLLHNLLSENYKLSADSFFFYQDTLFKQQYVYRSAKVINNSINKQRNYITLNKGRNQGIQTEMGVVTNNGVIGIVKSVSDNYSTVLSLLNSRLKISAKIKKNNHHGSFYWDGKDYRKARLIEIPSHVDIKIGDTITTSSFSSVFPEGILLGTADEVLPSSGGNFREIIVLLSNDFNQISYVDVIGDLLKDERLELENEVEK</sequence>
<dbReference type="NCBIfam" id="NF010532">
    <property type="entry name" value="PRK13922.9-3"/>
    <property type="match status" value="1"/>
</dbReference>
<dbReference type="Proteomes" id="UP000285794">
    <property type="component" value="Unassembled WGS sequence"/>
</dbReference>
<feature type="domain" description="Rod shape-determining protein MreC beta-barrel core" evidence="6">
    <location>
        <begin position="111"/>
        <end position="258"/>
    </location>
</feature>
<comment type="caution">
    <text evidence="7">The sequence shown here is derived from an EMBL/GenBank/DDBJ whole genome shotgun (WGS) entry which is preliminary data.</text>
</comment>
<protein>
    <recommendedName>
        <fullName evidence="2">Cell shape-determining protein MreC</fullName>
    </recommendedName>
    <alternativeName>
        <fullName evidence="4">Cell shape protein MreC</fullName>
    </alternativeName>
</protein>
<dbReference type="GO" id="GO:0008360">
    <property type="term" value="P:regulation of cell shape"/>
    <property type="evidence" value="ECO:0007669"/>
    <property type="project" value="UniProtKB-KW"/>
</dbReference>
<reference evidence="7 8" key="1">
    <citation type="submission" date="2018-07" db="EMBL/GenBank/DDBJ databases">
        <title>Draft genome sequence of Ancylomarina sp. M1P.</title>
        <authorList>
            <person name="Yadav S."/>
            <person name="Villanueva L."/>
            <person name="Damste J.S.S."/>
        </authorList>
    </citation>
    <scope>NUCLEOTIDE SEQUENCE [LARGE SCALE GENOMIC DNA]</scope>
    <source>
        <strain evidence="7 8">M1P</strain>
    </source>
</reference>
<organism evidence="7 8">
    <name type="scientific">Ancylomarina euxinus</name>
    <dbReference type="NCBI Taxonomy" id="2283627"/>
    <lineage>
        <taxon>Bacteria</taxon>
        <taxon>Pseudomonadati</taxon>
        <taxon>Bacteroidota</taxon>
        <taxon>Bacteroidia</taxon>
        <taxon>Marinilabiliales</taxon>
        <taxon>Marinifilaceae</taxon>
        <taxon>Ancylomarina</taxon>
    </lineage>
</organism>
<evidence type="ECO:0000313" key="8">
    <source>
        <dbReference type="Proteomes" id="UP000285794"/>
    </source>
</evidence>
<dbReference type="EMBL" id="QQWG01000001">
    <property type="protein sequence ID" value="RRG24792.1"/>
    <property type="molecule type" value="Genomic_DNA"/>
</dbReference>
<keyword evidence="8" id="KW-1185">Reference proteome</keyword>
<dbReference type="InterPro" id="IPR042177">
    <property type="entry name" value="Cell/Rod_1"/>
</dbReference>
<dbReference type="Pfam" id="PF04085">
    <property type="entry name" value="MreC"/>
    <property type="match status" value="1"/>
</dbReference>
<dbReference type="InterPro" id="IPR042175">
    <property type="entry name" value="Cell/Rod_MreC_2"/>
</dbReference>
<dbReference type="RefSeq" id="WP_125029203.1">
    <property type="nucleotide sequence ID" value="NZ_JAPXVP010000001.1"/>
</dbReference>